<dbReference type="Gene3D" id="3.60.10.10">
    <property type="entry name" value="Endonuclease/exonuclease/phosphatase"/>
    <property type="match status" value="1"/>
</dbReference>
<gene>
    <name evidence="1" type="ORF">O0I10_013215</name>
</gene>
<protein>
    <recommendedName>
        <fullName evidence="3">Endonuclease/exonuclease/phosphatase domain-containing protein</fullName>
    </recommendedName>
</protein>
<dbReference type="Proteomes" id="UP001234581">
    <property type="component" value="Unassembled WGS sequence"/>
</dbReference>
<evidence type="ECO:0000313" key="2">
    <source>
        <dbReference type="Proteomes" id="UP001234581"/>
    </source>
</evidence>
<sequence length="181" mass="20053">MGKFTGDTDTNPRGNLLKNWCNFHQLDNLNSIHAYGTPTFITARSGYEISSIVDYFLTNSNDLIQPTMHVATELSLGSDHKLMTLSFGYRPANAANNSESTHSSSSPRRMWNLSRLQEPEVRDLYCDTFTSLSAPLLQDLSSIQSAAPTTQPPIDDLNGRLNDIVYKALDTAVGSRQARPK</sequence>
<name>A0AAD7US74_9FUNG</name>
<keyword evidence="2" id="KW-1185">Reference proteome</keyword>
<accession>A0AAD7US74</accession>
<dbReference type="InterPro" id="IPR036691">
    <property type="entry name" value="Endo/exonu/phosph_ase_sf"/>
</dbReference>
<dbReference type="SUPFAM" id="SSF56219">
    <property type="entry name" value="DNase I-like"/>
    <property type="match status" value="1"/>
</dbReference>
<dbReference type="EMBL" id="JARTCD010000327">
    <property type="protein sequence ID" value="KAJ8651296.1"/>
    <property type="molecule type" value="Genomic_DNA"/>
</dbReference>
<proteinExistence type="predicted"/>
<evidence type="ECO:0008006" key="3">
    <source>
        <dbReference type="Google" id="ProtNLM"/>
    </source>
</evidence>
<dbReference type="AlphaFoldDB" id="A0AAD7US74"/>
<dbReference type="GeneID" id="83220477"/>
<reference evidence="1 2" key="1">
    <citation type="submission" date="2023-03" db="EMBL/GenBank/DDBJ databases">
        <title>Genome sequence of Lichtheimia ornata CBS 291.66.</title>
        <authorList>
            <person name="Mohabir J.T."/>
            <person name="Shea T.P."/>
            <person name="Kurbessoian T."/>
            <person name="Berby B."/>
            <person name="Fontaine J."/>
            <person name="Livny J."/>
            <person name="Gnirke A."/>
            <person name="Stajich J.E."/>
            <person name="Cuomo C.A."/>
        </authorList>
    </citation>
    <scope>NUCLEOTIDE SEQUENCE [LARGE SCALE GENOMIC DNA]</scope>
    <source>
        <strain evidence="1">CBS 291.66</strain>
    </source>
</reference>
<organism evidence="1 2">
    <name type="scientific">Lichtheimia ornata</name>
    <dbReference type="NCBI Taxonomy" id="688661"/>
    <lineage>
        <taxon>Eukaryota</taxon>
        <taxon>Fungi</taxon>
        <taxon>Fungi incertae sedis</taxon>
        <taxon>Mucoromycota</taxon>
        <taxon>Mucoromycotina</taxon>
        <taxon>Mucoromycetes</taxon>
        <taxon>Mucorales</taxon>
        <taxon>Lichtheimiaceae</taxon>
        <taxon>Lichtheimia</taxon>
    </lineage>
</organism>
<comment type="caution">
    <text evidence="1">The sequence shown here is derived from an EMBL/GenBank/DDBJ whole genome shotgun (WGS) entry which is preliminary data.</text>
</comment>
<dbReference type="RefSeq" id="XP_058336211.1">
    <property type="nucleotide sequence ID" value="XM_058493022.1"/>
</dbReference>
<evidence type="ECO:0000313" key="1">
    <source>
        <dbReference type="EMBL" id="KAJ8651296.1"/>
    </source>
</evidence>